<dbReference type="AlphaFoldDB" id="A0A371R686"/>
<gene>
    <name evidence="1" type="ORF">CGL52_02260</name>
</gene>
<evidence type="ECO:0000313" key="2">
    <source>
        <dbReference type="Proteomes" id="UP000256877"/>
    </source>
</evidence>
<reference evidence="1 2" key="1">
    <citation type="submission" date="2017-07" db="EMBL/GenBank/DDBJ databases">
        <title>Draft genome sequence of aerobic hyperthermophilic archaea, Pyrobaculum aerophilum YKB31 and YKB32.</title>
        <authorList>
            <person name="Mochizuki T."/>
            <person name="Berliner A.J."/>
            <person name="Yoshida-Takashima Y."/>
            <person name="Takaki Y."/>
            <person name="Nunoura T."/>
            <person name="Takai K."/>
        </authorList>
    </citation>
    <scope>NUCLEOTIDE SEQUENCE [LARGE SCALE GENOMIC DNA]</scope>
    <source>
        <strain evidence="1 2">YKB32</strain>
    </source>
</reference>
<dbReference type="RefSeq" id="WP_116430395.1">
    <property type="nucleotide sequence ID" value="NZ_NMUF01000004.1"/>
</dbReference>
<accession>A0A371R686</accession>
<dbReference type="EMBL" id="NMUF01000004">
    <property type="protein sequence ID" value="RFB00009.1"/>
    <property type="molecule type" value="Genomic_DNA"/>
</dbReference>
<evidence type="ECO:0000313" key="1">
    <source>
        <dbReference type="EMBL" id="RFB00009.1"/>
    </source>
</evidence>
<organism evidence="1 2">
    <name type="scientific">Pyrobaculum aerophilum</name>
    <dbReference type="NCBI Taxonomy" id="13773"/>
    <lineage>
        <taxon>Archaea</taxon>
        <taxon>Thermoproteota</taxon>
        <taxon>Thermoprotei</taxon>
        <taxon>Thermoproteales</taxon>
        <taxon>Thermoproteaceae</taxon>
        <taxon>Pyrobaculum</taxon>
    </lineage>
</organism>
<comment type="caution">
    <text evidence="1">The sequence shown here is derived from an EMBL/GenBank/DDBJ whole genome shotgun (WGS) entry which is preliminary data.</text>
</comment>
<protein>
    <submittedName>
        <fullName evidence="1">Uncharacterized protein</fullName>
    </submittedName>
</protein>
<dbReference type="Proteomes" id="UP000256877">
    <property type="component" value="Unassembled WGS sequence"/>
</dbReference>
<sequence>MIAYRITPGVNFWITTDDGFEQLYFREVCPFSKLKELAVLAWHLYAWQTPISITPTHVLTRSKQAEMRLLIYCALYRRCLCAERAIWLKSEVAEKLAMELVKTWRTKEYWEVLHKAREAVELWTSPR</sequence>
<proteinExistence type="predicted"/>
<name>A0A371R686_9CREN</name>